<evidence type="ECO:0000313" key="6">
    <source>
        <dbReference type="EMBL" id="MDG0942933.1"/>
    </source>
</evidence>
<comment type="caution">
    <text evidence="5">The sequence shown here is derived from an EMBL/GenBank/DDBJ whole genome shotgun (WGS) entry which is preliminary data.</text>
</comment>
<keyword evidence="10" id="KW-1185">Reference proteome</keyword>
<dbReference type="Pfam" id="PF13424">
    <property type="entry name" value="TPR_12"/>
    <property type="match status" value="1"/>
</dbReference>
<evidence type="ECO:0000256" key="2">
    <source>
        <dbReference type="ARBA" id="ARBA00022803"/>
    </source>
</evidence>
<accession>A0A5M9GU92</accession>
<keyword evidence="2 3" id="KW-0802">TPR repeat</keyword>
<dbReference type="SMART" id="SM00028">
    <property type="entry name" value="TPR"/>
    <property type="match status" value="3"/>
</dbReference>
<protein>
    <submittedName>
        <fullName evidence="5">Tetratricopeptide repeat protein</fullName>
    </submittedName>
    <submittedName>
        <fullName evidence="7">Transcriptional activator NprA</fullName>
    </submittedName>
</protein>
<dbReference type="SUPFAM" id="SSF47413">
    <property type="entry name" value="lambda repressor-like DNA-binding domains"/>
    <property type="match status" value="1"/>
</dbReference>
<evidence type="ECO:0000313" key="10">
    <source>
        <dbReference type="Proteomes" id="UP001221338"/>
    </source>
</evidence>
<evidence type="ECO:0000313" key="9">
    <source>
        <dbReference type="Proteomes" id="UP000325411"/>
    </source>
</evidence>
<sequence>MQEKTLENLGSFIRFKRIKKDFTQEGLAHGICSVTYLSKIENEKIIPNQEIIKLLLKRLGIEINDSLKIHDMINRVNSLIDEGIQLLEEKKFKEVEAIFKEIQKDKEMILNTPNIIYDYYIFKLRYLVVIDDLDQAKVVIEQLNGIKDLLKPELYCSFLHYAGMYKCKKDKYKEGLQLLQEAEIVMNQIGKPIPSLLYHMALTFSHLQNSVLAIYYTNESLKVYSNQMNYQRIIDCKMIIGINYIRVKRWEEAEKEFNNIMKVASAINNKVVMATVYHNLGYLYSKKGNHDAAMRNFQLSLDLKGTKDSSYFTTILYLVTYLYAIKRLEECQAILEKVLKEKNLKSYAMLEVQLRSIWFEVVFEIGKKEISDVISFFEDVALPYFLGINNQKHLGTCYYKLGKYYSKNRKYKLASEYFEKSCILKES</sequence>
<dbReference type="EMBL" id="VXCE01000013">
    <property type="protein sequence ID" value="KAA8476328.1"/>
    <property type="molecule type" value="Genomic_DNA"/>
</dbReference>
<dbReference type="EMBL" id="JARPRV010000009">
    <property type="protein sequence ID" value="MDG0942933.1"/>
    <property type="molecule type" value="Genomic_DNA"/>
</dbReference>
<dbReference type="AlphaFoldDB" id="A0A5M9GU92"/>
<evidence type="ECO:0000256" key="1">
    <source>
        <dbReference type="ARBA" id="ARBA00022737"/>
    </source>
</evidence>
<dbReference type="InterPro" id="IPR019734">
    <property type="entry name" value="TPR_rpt"/>
</dbReference>
<dbReference type="PANTHER" id="PTHR45641">
    <property type="entry name" value="TETRATRICOPEPTIDE REPEAT PROTEIN (AFU_ORTHOLOGUE AFUA_6G03870)"/>
    <property type="match status" value="1"/>
</dbReference>
<feature type="repeat" description="TPR" evidence="3">
    <location>
        <begin position="274"/>
        <end position="307"/>
    </location>
</feature>
<dbReference type="CDD" id="cd00093">
    <property type="entry name" value="HTH_XRE"/>
    <property type="match status" value="1"/>
</dbReference>
<name>A0A5M9GU92_9BACI</name>
<dbReference type="Proteomes" id="UP000194422">
    <property type="component" value="Unassembled WGS sequence"/>
</dbReference>
<evidence type="ECO:0000313" key="8">
    <source>
        <dbReference type="Proteomes" id="UP000194422"/>
    </source>
</evidence>
<dbReference type="Proteomes" id="UP000325411">
    <property type="component" value="Unassembled WGS sequence"/>
</dbReference>
<gene>
    <name evidence="7" type="primary">nprA_3</name>
    <name evidence="7" type="ORF">BACERE00174_05766</name>
    <name evidence="5" type="ORF">FYW06_18970</name>
    <name evidence="6" type="ORF">P6U22_17210</name>
</gene>
<dbReference type="GeneID" id="75083659"/>
<dbReference type="PROSITE" id="PS50005">
    <property type="entry name" value="TPR"/>
    <property type="match status" value="1"/>
</dbReference>
<dbReference type="SMART" id="SM00530">
    <property type="entry name" value="HTH_XRE"/>
    <property type="match status" value="1"/>
</dbReference>
<dbReference type="SUPFAM" id="SSF48452">
    <property type="entry name" value="TPR-like"/>
    <property type="match status" value="1"/>
</dbReference>
<dbReference type="Pfam" id="PF01381">
    <property type="entry name" value="HTH_3"/>
    <property type="match status" value="1"/>
</dbReference>
<evidence type="ECO:0000313" key="5">
    <source>
        <dbReference type="EMBL" id="KAA8476328.1"/>
    </source>
</evidence>
<dbReference type="InterPro" id="IPR010982">
    <property type="entry name" value="Lambda_DNA-bd_dom_sf"/>
</dbReference>
<reference evidence="7 8" key="1">
    <citation type="submission" date="2017-04" db="EMBL/GenBank/DDBJ databases">
        <authorList>
            <person name="Criscuolo A."/>
        </authorList>
    </citation>
    <scope>NUCLEOTIDE SEQUENCE [LARGE SCALE GENOMIC DNA]</scope>
    <source>
        <strain evidence="7">16-00174</strain>
    </source>
</reference>
<proteinExistence type="predicted"/>
<dbReference type="PROSITE" id="PS50943">
    <property type="entry name" value="HTH_CROC1"/>
    <property type="match status" value="1"/>
</dbReference>
<keyword evidence="1" id="KW-0677">Repeat</keyword>
<dbReference type="PANTHER" id="PTHR45641:SF19">
    <property type="entry name" value="NEPHROCYSTIN-3"/>
    <property type="match status" value="1"/>
</dbReference>
<feature type="domain" description="HTH cro/C1-type" evidence="4">
    <location>
        <begin position="13"/>
        <end position="66"/>
    </location>
</feature>
<dbReference type="RefSeq" id="WP_001156760.1">
    <property type="nucleotide sequence ID" value="NZ_CP040880.1"/>
</dbReference>
<evidence type="ECO:0000259" key="4">
    <source>
        <dbReference type="PROSITE" id="PS50943"/>
    </source>
</evidence>
<dbReference type="EMBL" id="FWYW01000109">
    <property type="protein sequence ID" value="SME48192.1"/>
    <property type="molecule type" value="Genomic_DNA"/>
</dbReference>
<organism evidence="5 9">
    <name type="scientific">Bacillus paranthracis</name>
    <dbReference type="NCBI Taxonomy" id="2026186"/>
    <lineage>
        <taxon>Bacteria</taxon>
        <taxon>Bacillati</taxon>
        <taxon>Bacillota</taxon>
        <taxon>Bacilli</taxon>
        <taxon>Bacillales</taxon>
        <taxon>Bacillaceae</taxon>
        <taxon>Bacillus</taxon>
        <taxon>Bacillus cereus group</taxon>
    </lineage>
</organism>
<dbReference type="InterPro" id="IPR001387">
    <property type="entry name" value="Cro/C1-type_HTH"/>
</dbReference>
<dbReference type="Proteomes" id="UP001221338">
    <property type="component" value="Unassembled WGS sequence"/>
</dbReference>
<reference evidence="5 9" key="2">
    <citation type="submission" date="2019-09" db="EMBL/GenBank/DDBJ databases">
        <authorList>
            <person name="Geng P."/>
            <person name="Wan X."/>
            <person name="Zhou G."/>
            <person name="Yuan Z."/>
            <person name="Hu X."/>
        </authorList>
    </citation>
    <scope>NUCLEOTIDE SEQUENCE [LARGE SCALE GENOMIC DNA]</scope>
    <source>
        <strain evidence="5 9">EFR-4</strain>
    </source>
</reference>
<dbReference type="GO" id="GO:0003677">
    <property type="term" value="F:DNA binding"/>
    <property type="evidence" value="ECO:0007669"/>
    <property type="project" value="InterPro"/>
</dbReference>
<dbReference type="Gene3D" id="1.25.40.10">
    <property type="entry name" value="Tetratricopeptide repeat domain"/>
    <property type="match status" value="1"/>
</dbReference>
<dbReference type="Pfam" id="PF13181">
    <property type="entry name" value="TPR_8"/>
    <property type="match status" value="1"/>
</dbReference>
<dbReference type="Gene3D" id="1.10.260.40">
    <property type="entry name" value="lambda repressor-like DNA-binding domains"/>
    <property type="match status" value="1"/>
</dbReference>
<dbReference type="InterPro" id="IPR011990">
    <property type="entry name" value="TPR-like_helical_dom_sf"/>
</dbReference>
<evidence type="ECO:0000313" key="7">
    <source>
        <dbReference type="EMBL" id="SME48192.1"/>
    </source>
</evidence>
<reference evidence="6 10" key="3">
    <citation type="submission" date="2023-03" db="EMBL/GenBank/DDBJ databases">
        <title>Genetic diversity of Bacillus cereus sensu lato isolates from Slovenia.</title>
        <authorList>
            <person name="Abdelli M."/>
        </authorList>
    </citation>
    <scope>NUCLEOTIDE SEQUENCE [LARGE SCALE GENOMIC DNA]</scope>
    <source>
        <strain evidence="6 10">SIBC61B</strain>
    </source>
</reference>
<evidence type="ECO:0000256" key="3">
    <source>
        <dbReference type="PROSITE-ProRule" id="PRU00339"/>
    </source>
</evidence>